<geneLocation type="plasmid" evidence="2 3">
    <name>pHGLR2</name>
</geneLocation>
<dbReference type="Proteomes" id="UP000663064">
    <property type="component" value="Plasmid pHGLR2"/>
</dbReference>
<keyword evidence="1" id="KW-0812">Transmembrane</keyword>
<protein>
    <submittedName>
        <fullName evidence="2">Uncharacterized protein</fullName>
    </submittedName>
</protein>
<evidence type="ECO:0000313" key="2">
    <source>
        <dbReference type="EMBL" id="QOS13870.1"/>
    </source>
</evidence>
<reference evidence="2" key="1">
    <citation type="journal article" date="2021" name="Front. Microbiol.">
        <title>Cellular and Genomic Properties of Haloferax gibbonsii LR2-5, the Host of Euryarchaeal Virus HFTV1.</title>
        <authorList>
            <person name="Tittes C."/>
            <person name="Schwarzer S."/>
            <person name="Pfeiffer F."/>
            <person name="Dyall-Smith M."/>
            <person name="Rodriguez-Franco M."/>
            <person name="Oksanen H.M."/>
            <person name="Quax T.E.F."/>
        </authorList>
    </citation>
    <scope>NUCLEOTIDE SEQUENCE</scope>
    <source>
        <strain evidence="2">LR2-5</strain>
    </source>
</reference>
<dbReference type="AlphaFoldDB" id="A0A871BM89"/>
<proteinExistence type="predicted"/>
<keyword evidence="1" id="KW-0472">Membrane</keyword>
<evidence type="ECO:0000313" key="3">
    <source>
        <dbReference type="Proteomes" id="UP000663064"/>
    </source>
</evidence>
<gene>
    <name evidence="2" type="ORF">HfgLR_23425</name>
</gene>
<keyword evidence="1" id="KW-1133">Transmembrane helix</keyword>
<name>A0A871BM89_HALGI</name>
<organism evidence="2 3">
    <name type="scientific">Haloferax gibbonsii</name>
    <dbReference type="NCBI Taxonomy" id="35746"/>
    <lineage>
        <taxon>Archaea</taxon>
        <taxon>Methanobacteriati</taxon>
        <taxon>Methanobacteriota</taxon>
        <taxon>Stenosarchaea group</taxon>
        <taxon>Halobacteria</taxon>
        <taxon>Halobacteriales</taxon>
        <taxon>Haloferacaceae</taxon>
        <taxon>Haloferax</taxon>
    </lineage>
</organism>
<dbReference type="GeneID" id="59461391"/>
<sequence>MLTGEFAAVSALFVGLAVVTSGLGHVNRVGPSYVRARQLVFLFMLFGTVTLAL</sequence>
<accession>A0A871BM89</accession>
<dbReference type="RefSeq" id="WP_156224453.1">
    <property type="nucleotide sequence ID" value="NZ_CP011949.1"/>
</dbReference>
<dbReference type="EMBL" id="CP063207">
    <property type="protein sequence ID" value="QOS13870.1"/>
    <property type="molecule type" value="Genomic_DNA"/>
</dbReference>
<feature type="transmembrane region" description="Helical" evidence="1">
    <location>
        <begin position="6"/>
        <end position="24"/>
    </location>
</feature>
<feature type="transmembrane region" description="Helical" evidence="1">
    <location>
        <begin position="36"/>
        <end position="52"/>
    </location>
</feature>
<keyword evidence="2" id="KW-0614">Plasmid</keyword>
<evidence type="ECO:0000256" key="1">
    <source>
        <dbReference type="SAM" id="Phobius"/>
    </source>
</evidence>